<sequence length="43" mass="5087">MATKIIIVEPELTEEENNFNWQRVLEALEPIAKEIFLEKTERA</sequence>
<proteinExistence type="predicted"/>
<reference evidence="1 2" key="1">
    <citation type="submission" date="2018-06" db="EMBL/GenBank/DDBJ databases">
        <authorList>
            <consortium name="Pathogen Informatics"/>
            <person name="Doyle S."/>
        </authorList>
    </citation>
    <scope>NUCLEOTIDE SEQUENCE [LARGE SCALE GENOMIC DNA]</scope>
    <source>
        <strain evidence="1 2">NCTC10719</strain>
    </source>
</reference>
<dbReference type="EMBL" id="UAWG01000001">
    <property type="protein sequence ID" value="SQB57805.1"/>
    <property type="molecule type" value="Genomic_DNA"/>
</dbReference>
<protein>
    <submittedName>
        <fullName evidence="1">Uncharacterized protein</fullName>
    </submittedName>
</protein>
<name>A0A2X2YBK9_CLOPF</name>
<gene>
    <name evidence="1" type="ORF">NCTC10719_00399</name>
</gene>
<dbReference type="AlphaFoldDB" id="A0A2X2YBK9"/>
<dbReference type="RefSeq" id="WP_257261475.1">
    <property type="nucleotide sequence ID" value="NZ_CATNYB010000001.1"/>
</dbReference>
<evidence type="ECO:0000313" key="1">
    <source>
        <dbReference type="EMBL" id="SQB57805.1"/>
    </source>
</evidence>
<organism evidence="1 2">
    <name type="scientific">Clostridium perfringens</name>
    <dbReference type="NCBI Taxonomy" id="1502"/>
    <lineage>
        <taxon>Bacteria</taxon>
        <taxon>Bacillati</taxon>
        <taxon>Bacillota</taxon>
        <taxon>Clostridia</taxon>
        <taxon>Eubacteriales</taxon>
        <taxon>Clostridiaceae</taxon>
        <taxon>Clostridium</taxon>
    </lineage>
</organism>
<accession>A0A2X2YBK9</accession>
<evidence type="ECO:0000313" key="2">
    <source>
        <dbReference type="Proteomes" id="UP000249986"/>
    </source>
</evidence>
<dbReference type="Proteomes" id="UP000249986">
    <property type="component" value="Unassembled WGS sequence"/>
</dbReference>